<dbReference type="InterPro" id="IPR023101">
    <property type="entry name" value="AF1862-like_dom_sf"/>
</dbReference>
<dbReference type="eggNOG" id="arCOG02656">
    <property type="taxonomic scope" value="Archaea"/>
</dbReference>
<protein>
    <recommendedName>
        <fullName evidence="3">CRISPR type III-B/RAMP module-associated protein Cmr5</fullName>
    </recommendedName>
</protein>
<dbReference type="GeneID" id="9498223"/>
<dbReference type="KEGG" id="asc:ASAC_0012"/>
<evidence type="ECO:0000313" key="1">
    <source>
        <dbReference type="EMBL" id="ADL18421.1"/>
    </source>
</evidence>
<dbReference type="HOGENOM" id="CLU_1682783_0_0_2"/>
<dbReference type="SUPFAM" id="SSF158568">
    <property type="entry name" value="AF1862-like"/>
    <property type="match status" value="1"/>
</dbReference>
<dbReference type="STRING" id="666510.ASAC_0012"/>
<evidence type="ECO:0008006" key="3">
    <source>
        <dbReference type="Google" id="ProtNLM"/>
    </source>
</evidence>
<accession>D9PZD3</accession>
<proteinExistence type="predicted"/>
<dbReference type="RefSeq" id="WP_013265933.1">
    <property type="nucleotide sequence ID" value="NC_014374.1"/>
</dbReference>
<organism evidence="1 2">
    <name type="scientific">Acidilobus saccharovorans (strain DSM 16705 / JCM 18335 / VKM B-2471 / 345-15)</name>
    <dbReference type="NCBI Taxonomy" id="666510"/>
    <lineage>
        <taxon>Archaea</taxon>
        <taxon>Thermoproteota</taxon>
        <taxon>Thermoprotei</taxon>
        <taxon>Acidilobales</taxon>
        <taxon>Acidilobaceae</taxon>
        <taxon>Acidilobus</taxon>
    </lineage>
</organism>
<dbReference type="InParanoid" id="D9PZD3"/>
<dbReference type="Proteomes" id="UP000000346">
    <property type="component" value="Chromosome"/>
</dbReference>
<dbReference type="OrthoDB" id="43975at2157"/>
<name>D9PZD3_ACIS3</name>
<reference evidence="1 2" key="1">
    <citation type="journal article" date="2010" name="Appl. Environ. Microbiol.">
        <title>The genome sequence of the crenarchaeon Acidilobus saccharovorans supports a new order, Acidilobales, and suggests an important ecological role in terrestrial acidic hot springs.</title>
        <authorList>
            <person name="Mardanov A.V."/>
            <person name="Svetlitchnyi V.A."/>
            <person name="Beletsky A.V."/>
            <person name="Prokofeva M.I."/>
            <person name="Bonch-Osmolovskaya E.A."/>
            <person name="Ravin N.V."/>
            <person name="Skryabin K.G."/>
        </authorList>
    </citation>
    <scope>NUCLEOTIDE SEQUENCE [LARGE SCALE GENOMIC DNA]</scope>
    <source>
        <strain evidence="2">DSM 16705 / JCM 18335 / VKM B-2471 / 345-15</strain>
    </source>
</reference>
<gene>
    <name evidence="1" type="ordered locus">ASAC_0012</name>
</gene>
<dbReference type="EMBL" id="CP001742">
    <property type="protein sequence ID" value="ADL18421.1"/>
    <property type="molecule type" value="Genomic_DNA"/>
</dbReference>
<dbReference type="AlphaFoldDB" id="D9PZD3"/>
<keyword evidence="2" id="KW-1185">Reference proteome</keyword>
<sequence length="161" mass="17141">MSDFVGFAADVGTKLIAAGCQGGGSSNSKPGIVRRAVDFPSLMISLGFQPAFTFFLSKVERFSAVSAIYSYLTGKAKLDDGVKAAICDELRRSEGAGYAGYVAIILYALSRVGESVSVGGNEEEIYKSLLGIALKELALAKERLLSEYLLEVKKVLEAMPL</sequence>
<evidence type="ECO:0000313" key="2">
    <source>
        <dbReference type="Proteomes" id="UP000000346"/>
    </source>
</evidence>